<dbReference type="InterPro" id="IPR046956">
    <property type="entry name" value="RLP23-like"/>
</dbReference>
<evidence type="ECO:0000256" key="7">
    <source>
        <dbReference type="ARBA" id="ARBA00022737"/>
    </source>
</evidence>
<dbReference type="InterPro" id="IPR003591">
    <property type="entry name" value="Leu-rich_rpt_typical-subtyp"/>
</dbReference>
<evidence type="ECO:0000256" key="4">
    <source>
        <dbReference type="ARBA" id="ARBA00022614"/>
    </source>
</evidence>
<evidence type="ECO:0000256" key="11">
    <source>
        <dbReference type="ARBA" id="ARBA00023180"/>
    </source>
</evidence>
<keyword evidence="7" id="KW-0677">Repeat</keyword>
<dbReference type="PANTHER" id="PTHR48061:SF12">
    <property type="entry name" value="DISEASE RESISTANCE LIKE PROTEIN"/>
    <property type="match status" value="1"/>
</dbReference>
<dbReference type="InterPro" id="IPR013210">
    <property type="entry name" value="LRR_N_plant-typ"/>
</dbReference>
<dbReference type="FunFam" id="3.80.10.10:FF:000095">
    <property type="entry name" value="LRR receptor-like serine/threonine-protein kinase GSO1"/>
    <property type="match status" value="1"/>
</dbReference>
<evidence type="ECO:0000256" key="8">
    <source>
        <dbReference type="ARBA" id="ARBA00022989"/>
    </source>
</evidence>
<keyword evidence="15" id="KW-1185">Reference proteome</keyword>
<accession>A0AAD6LKU5</accession>
<keyword evidence="5 12" id="KW-0812">Transmembrane</keyword>
<evidence type="ECO:0000256" key="9">
    <source>
        <dbReference type="ARBA" id="ARBA00023136"/>
    </source>
</evidence>
<sequence length="725" mass="80095">MQPLCHDDESYALLQLKESLVINESASSDPSAYPKVASWKVHGESGDCCSWEGVECDGDSGHVIGLDLSSSCLYGSIDSNSSLFHLVQLRRLNLADNDFNNSEIPSEIRNLSRLFDLNLSMSGFTGQIPAEILELSDLVSLALGDCGLQGEFPMGIFQLPNLRIFSIRYNPYLTGYLPEFQSGSKLETLMLTGTKFSGHLPESLGNLKSLKEFHVAKCYFSGVVPSSLGNLTQLFGLFLSDNKLHGAIPESIYRLQNLEILDLSNNFFSGSLELNRFRNLASLLLSYNNLSLLTSHNATFPLPKLQLLSLEGCNLGELPSFLRDQNQLEILEIGDNKLEGHIPKWFMNMRSLPIPPPAIYEFKVSNNKFNGEIPEVICNLTSLSVLDLSNNNLSGKLPPCLGNKSNTASGKIPKSLANCTKLEILNLEQTNINDVFPSWLGVLPDLKVLILRSNGLHGVIGKPETNVEFPRLQIVDLSNNSFKGKLPLEYFRNWTAMKNVHNEPLIYMQADTSIDISRASVTNPYPYSMTMTNKGVMILYEKIQDSLTAIDLSSNGFEGGIPEVLGDLKALHLLNLSNNFLSGRIPLSLSNLKELEALDLSQNKLSGEIPVQLAQLTFLEIFNVSHNFLSGSIPRGNQFGAFDNTSFDANSGLCGEPLSKKCRNGEDPLPAPKEDEGSGYPLEFGWKVVVIGYATGLLIGVILGCVMNTRKYEWVVKNYFARWEK</sequence>
<dbReference type="SUPFAM" id="SSF52058">
    <property type="entry name" value="L domain-like"/>
    <property type="match status" value="2"/>
</dbReference>
<feature type="transmembrane region" description="Helical" evidence="12">
    <location>
        <begin position="684"/>
        <end position="707"/>
    </location>
</feature>
<keyword evidence="11" id="KW-0325">Glycoprotein</keyword>
<dbReference type="EMBL" id="JAQIZT010000016">
    <property type="protein sequence ID" value="KAJ6969011.1"/>
    <property type="molecule type" value="Genomic_DNA"/>
</dbReference>
<keyword evidence="3" id="KW-1003">Cell membrane</keyword>
<evidence type="ECO:0000256" key="12">
    <source>
        <dbReference type="SAM" id="Phobius"/>
    </source>
</evidence>
<evidence type="ECO:0000256" key="3">
    <source>
        <dbReference type="ARBA" id="ARBA00022475"/>
    </source>
</evidence>
<name>A0AAD6LKU5_9ROSI</name>
<dbReference type="Proteomes" id="UP001164929">
    <property type="component" value="Chromosome 16"/>
</dbReference>
<evidence type="ECO:0000256" key="1">
    <source>
        <dbReference type="ARBA" id="ARBA00004251"/>
    </source>
</evidence>
<evidence type="ECO:0000313" key="15">
    <source>
        <dbReference type="Proteomes" id="UP001164929"/>
    </source>
</evidence>
<gene>
    <name evidence="14" type="ORF">NC653_036854</name>
</gene>
<dbReference type="AlphaFoldDB" id="A0AAD6LKU5"/>
<proteinExistence type="inferred from homology"/>
<dbReference type="Pfam" id="PF00560">
    <property type="entry name" value="LRR_1"/>
    <property type="match status" value="5"/>
</dbReference>
<evidence type="ECO:0000256" key="6">
    <source>
        <dbReference type="ARBA" id="ARBA00022729"/>
    </source>
</evidence>
<evidence type="ECO:0000256" key="2">
    <source>
        <dbReference type="ARBA" id="ARBA00009592"/>
    </source>
</evidence>
<evidence type="ECO:0000259" key="13">
    <source>
        <dbReference type="Pfam" id="PF08263"/>
    </source>
</evidence>
<feature type="domain" description="Leucine-rich repeat-containing N-terminal plant-type" evidence="13">
    <location>
        <begin position="6"/>
        <end position="57"/>
    </location>
</feature>
<keyword evidence="9 12" id="KW-0472">Membrane</keyword>
<dbReference type="GO" id="GO:0005886">
    <property type="term" value="C:plasma membrane"/>
    <property type="evidence" value="ECO:0007669"/>
    <property type="project" value="UniProtKB-SubCell"/>
</dbReference>
<dbReference type="SMART" id="SM00369">
    <property type="entry name" value="LRR_TYP"/>
    <property type="match status" value="6"/>
</dbReference>
<keyword evidence="6" id="KW-0732">Signal</keyword>
<comment type="subcellular location">
    <subcellularLocation>
        <location evidence="1">Cell membrane</location>
        <topology evidence="1">Single-pass type I membrane protein</topology>
    </subcellularLocation>
</comment>
<dbReference type="Pfam" id="PF13855">
    <property type="entry name" value="LRR_8"/>
    <property type="match status" value="2"/>
</dbReference>
<dbReference type="PRINTS" id="PR00019">
    <property type="entry name" value="LEURICHRPT"/>
</dbReference>
<comment type="similarity">
    <text evidence="2">Belongs to the RLP family.</text>
</comment>
<dbReference type="InterPro" id="IPR032675">
    <property type="entry name" value="LRR_dom_sf"/>
</dbReference>
<keyword evidence="4" id="KW-0433">Leucine-rich repeat</keyword>
<keyword evidence="10" id="KW-0675">Receptor</keyword>
<organism evidence="14 15">
    <name type="scientific">Populus alba x Populus x berolinensis</name>
    <dbReference type="NCBI Taxonomy" id="444605"/>
    <lineage>
        <taxon>Eukaryota</taxon>
        <taxon>Viridiplantae</taxon>
        <taxon>Streptophyta</taxon>
        <taxon>Embryophyta</taxon>
        <taxon>Tracheophyta</taxon>
        <taxon>Spermatophyta</taxon>
        <taxon>Magnoliopsida</taxon>
        <taxon>eudicotyledons</taxon>
        <taxon>Gunneridae</taxon>
        <taxon>Pentapetalae</taxon>
        <taxon>rosids</taxon>
        <taxon>fabids</taxon>
        <taxon>Malpighiales</taxon>
        <taxon>Salicaceae</taxon>
        <taxon>Saliceae</taxon>
        <taxon>Populus</taxon>
    </lineage>
</organism>
<dbReference type="Pfam" id="PF08263">
    <property type="entry name" value="LRRNT_2"/>
    <property type="match status" value="1"/>
</dbReference>
<protein>
    <submittedName>
        <fullName evidence="14">Cf-4/9 disease resistance-like family protein</fullName>
    </submittedName>
</protein>
<dbReference type="Gene3D" id="3.80.10.10">
    <property type="entry name" value="Ribonuclease Inhibitor"/>
    <property type="match status" value="4"/>
</dbReference>
<dbReference type="PANTHER" id="PTHR48061">
    <property type="entry name" value="LEUCINE-RICH REPEAT RECEPTOR PROTEIN KINASE EMS1-LIKE-RELATED"/>
    <property type="match status" value="1"/>
</dbReference>
<reference evidence="14 15" key="1">
    <citation type="journal article" date="2023" name="Mol. Ecol. Resour.">
        <title>Chromosome-level genome assembly of a triploid poplar Populus alba 'Berolinensis'.</title>
        <authorList>
            <person name="Chen S."/>
            <person name="Yu Y."/>
            <person name="Wang X."/>
            <person name="Wang S."/>
            <person name="Zhang T."/>
            <person name="Zhou Y."/>
            <person name="He R."/>
            <person name="Meng N."/>
            <person name="Wang Y."/>
            <person name="Liu W."/>
            <person name="Liu Z."/>
            <person name="Liu J."/>
            <person name="Guo Q."/>
            <person name="Huang H."/>
            <person name="Sederoff R.R."/>
            <person name="Wang G."/>
            <person name="Qu G."/>
            <person name="Chen S."/>
        </authorList>
    </citation>
    <scope>NUCLEOTIDE SEQUENCE [LARGE SCALE GENOMIC DNA]</scope>
    <source>
        <strain evidence="14">SC-2020</strain>
    </source>
</reference>
<evidence type="ECO:0000256" key="10">
    <source>
        <dbReference type="ARBA" id="ARBA00023170"/>
    </source>
</evidence>
<keyword evidence="8 12" id="KW-1133">Transmembrane helix</keyword>
<evidence type="ECO:0000256" key="5">
    <source>
        <dbReference type="ARBA" id="ARBA00022692"/>
    </source>
</evidence>
<dbReference type="InterPro" id="IPR001611">
    <property type="entry name" value="Leu-rich_rpt"/>
</dbReference>
<evidence type="ECO:0000313" key="14">
    <source>
        <dbReference type="EMBL" id="KAJ6969011.1"/>
    </source>
</evidence>
<comment type="caution">
    <text evidence="14">The sequence shown here is derived from an EMBL/GenBank/DDBJ whole genome shotgun (WGS) entry which is preliminary data.</text>
</comment>
<dbReference type="FunFam" id="3.80.10.10:FF:000213">
    <property type="entry name" value="Tyrosine-sulfated glycopeptide receptor 1"/>
    <property type="match status" value="1"/>
</dbReference>